<reference evidence="6 7" key="1">
    <citation type="submission" date="2018-05" db="EMBL/GenBank/DDBJ databases">
        <title>Lujinxingia marina gen. nov. sp. nov., a new facultative anaerobic member of the class Deltaproteobacteria, and proposal of Lujinxingaceae fam. nov.</title>
        <authorList>
            <person name="Li C.-M."/>
        </authorList>
    </citation>
    <scope>NUCLEOTIDE SEQUENCE [LARGE SCALE GENOMIC DNA]</scope>
    <source>
        <strain evidence="6 7">B210</strain>
    </source>
</reference>
<dbReference type="PROSITE" id="PS51257">
    <property type="entry name" value="PROKAR_LIPOPROTEIN"/>
    <property type="match status" value="1"/>
</dbReference>
<dbReference type="RefSeq" id="WP_111730570.1">
    <property type="nucleotide sequence ID" value="NZ_QHKO01000006.1"/>
</dbReference>
<feature type="domain" description="EGF-like" evidence="5">
    <location>
        <begin position="92"/>
        <end position="130"/>
    </location>
</feature>
<dbReference type="PROSITE" id="PS01186">
    <property type="entry name" value="EGF_2"/>
    <property type="match status" value="1"/>
</dbReference>
<evidence type="ECO:0000313" key="6">
    <source>
        <dbReference type="EMBL" id="RAL21282.1"/>
    </source>
</evidence>
<evidence type="ECO:0000256" key="1">
    <source>
        <dbReference type="ARBA" id="ARBA00004613"/>
    </source>
</evidence>
<proteinExistence type="predicted"/>
<evidence type="ECO:0000259" key="5">
    <source>
        <dbReference type="PROSITE" id="PS50026"/>
    </source>
</evidence>
<comment type="subcellular location">
    <subcellularLocation>
        <location evidence="1">Secreted</location>
    </subcellularLocation>
</comment>
<keyword evidence="2" id="KW-0964">Secreted</keyword>
<evidence type="ECO:0000256" key="4">
    <source>
        <dbReference type="SAM" id="SignalP"/>
    </source>
</evidence>
<sequence length="560" mass="60884">MFRVASWVRLLVLLAPGLLACNLNDSAPAAVLLSAGEGCERDASCASGHCLVDTQVCAARCEERCQDPGQVCFEGSCVPPDYCREGAGPGCEPPGCDPTCGPGARCDLEATGGPQCLCEEGFEGDGEQCQAIVEDPCLTDNGGCGDPEFFTCTHTGDGERTCADVDLCAEDNGGCGDPERYICVPLSGEPPICRLMASCDVVYEVPLVEDTYVSMREPTRSFADQPYLVTHPEGAAFEIISELATHLLEDLHQTYLKFDLSELPTFPVVRARLETRVMAATPHFGLGRAELHLVANDWSAPALNFENQPPRLESLRRQPVHSLFEPLSVRDILGFEGHRMTQTLYDSLLEGQSVWSLMLETSGIGLLHYAMEHEGGEKAPKLLVTLRECNHMELGADANATVNNREPESALGEGDGLVADRDRSEFYVRFDMSQVPVGARIIGAQLDLVALEVIDYGGEGRFTVELLNTEVWGESTVTYLTRPEATGDPLASFTLDFSDGTGAVEPVTLDTTELFEAVIARFESERSVSLRISATDDAAIFAGRNFFEEAWRPRLTLIYE</sequence>
<dbReference type="NCBIfam" id="NF033679">
    <property type="entry name" value="DNRLRE_dom"/>
    <property type="match status" value="1"/>
</dbReference>
<dbReference type="AlphaFoldDB" id="A0A328C5T6"/>
<protein>
    <recommendedName>
        <fullName evidence="5">EGF-like domain-containing protein</fullName>
    </recommendedName>
</protein>
<dbReference type="EMBL" id="QHKO01000006">
    <property type="protein sequence ID" value="RAL21282.1"/>
    <property type="molecule type" value="Genomic_DNA"/>
</dbReference>
<dbReference type="GO" id="GO:0005576">
    <property type="term" value="C:extracellular region"/>
    <property type="evidence" value="ECO:0007669"/>
    <property type="project" value="UniProtKB-SubCell"/>
</dbReference>
<comment type="caution">
    <text evidence="6">The sequence shown here is derived from an EMBL/GenBank/DDBJ whole genome shotgun (WGS) entry which is preliminary data.</text>
</comment>
<feature type="signal peptide" evidence="4">
    <location>
        <begin position="1"/>
        <end position="20"/>
    </location>
</feature>
<dbReference type="InterPro" id="IPR000742">
    <property type="entry name" value="EGF"/>
</dbReference>
<evidence type="ECO:0000256" key="3">
    <source>
        <dbReference type="ARBA" id="ARBA00022729"/>
    </source>
</evidence>
<gene>
    <name evidence="6" type="ORF">DL240_14255</name>
</gene>
<keyword evidence="7" id="KW-1185">Reference proteome</keyword>
<accession>A0A328C5T6</accession>
<evidence type="ECO:0000313" key="7">
    <source>
        <dbReference type="Proteomes" id="UP000249169"/>
    </source>
</evidence>
<dbReference type="OrthoDB" id="5500233at2"/>
<name>A0A328C5T6_9DELT</name>
<dbReference type="InterPro" id="IPR055372">
    <property type="entry name" value="CBM96"/>
</dbReference>
<keyword evidence="3 4" id="KW-0732">Signal</keyword>
<dbReference type="Proteomes" id="UP000249169">
    <property type="component" value="Unassembled WGS sequence"/>
</dbReference>
<dbReference type="PROSITE" id="PS50026">
    <property type="entry name" value="EGF_3"/>
    <property type="match status" value="1"/>
</dbReference>
<evidence type="ECO:0000256" key="2">
    <source>
        <dbReference type="ARBA" id="ARBA00022525"/>
    </source>
</evidence>
<organism evidence="6 7">
    <name type="scientific">Lujinxingia litoralis</name>
    <dbReference type="NCBI Taxonomy" id="2211119"/>
    <lineage>
        <taxon>Bacteria</taxon>
        <taxon>Deltaproteobacteria</taxon>
        <taxon>Bradymonadales</taxon>
        <taxon>Lujinxingiaceae</taxon>
        <taxon>Lujinxingia</taxon>
    </lineage>
</organism>
<dbReference type="Pfam" id="PF24517">
    <property type="entry name" value="CBM96"/>
    <property type="match status" value="1"/>
</dbReference>
<feature type="chain" id="PRO_5016368691" description="EGF-like domain-containing protein" evidence="4">
    <location>
        <begin position="21"/>
        <end position="560"/>
    </location>
</feature>